<evidence type="ECO:0000313" key="1">
    <source>
        <dbReference type="EMBL" id="TQQ82340.1"/>
    </source>
</evidence>
<dbReference type="RefSeq" id="WP_142442988.1">
    <property type="nucleotide sequence ID" value="NZ_SESI01000001.1"/>
</dbReference>
<keyword evidence="2" id="KW-1185">Reference proteome</keyword>
<gene>
    <name evidence="1" type="ORF">EWF95_05295</name>
</gene>
<sequence>MKRRNFILGGGLLATLSLGTTATNASLADAVSTAADFRVLAEKEINAKLEAVDTTEFETTTHTWDGMPFTSDGQTIVEIQADYNFNGSGGFDTVDEGATIIEFYSDRGDRRREATFNLQNVNGATATFQITGGQEVIVDSNGSTNVSIDIVNFENPETGNYSAELTFIRDDGENLTVTDTLSTAGGVGQFNVTIIDSPSEITIGNTIPIEAEIENTGADGGQVIDLIVDGSGQDNKQVTLTNDQTKTVNLESNSIDQGGDVSIDVQSENDTASTTVSVIGGWSLDLAPATAGDKNSTHTWSTPGFTFNGEVSEVFFDYSGQSRGFRLGGLTANDVTVEMEVGDDDSLTTIGVDSVTSQNKETATVVLDPNADTTVGGEMNIVLNGVENINKSGEYSTDIELRGDDTFSESVTTVVE</sequence>
<comment type="caution">
    <text evidence="1">The sequence shown here is derived from an EMBL/GenBank/DDBJ whole genome shotgun (WGS) entry which is preliminary data.</text>
</comment>
<evidence type="ECO:0008006" key="3">
    <source>
        <dbReference type="Google" id="ProtNLM"/>
    </source>
</evidence>
<dbReference type="AlphaFoldDB" id="A0A544QSB7"/>
<evidence type="ECO:0000313" key="2">
    <source>
        <dbReference type="Proteomes" id="UP000315385"/>
    </source>
</evidence>
<name>A0A544QSB7_9EURY</name>
<dbReference type="EMBL" id="SESI01000001">
    <property type="protein sequence ID" value="TQQ82340.1"/>
    <property type="molecule type" value="Genomic_DNA"/>
</dbReference>
<proteinExistence type="predicted"/>
<organism evidence="1 2">
    <name type="scientific">Halonotius roseus</name>
    <dbReference type="NCBI Taxonomy" id="2511997"/>
    <lineage>
        <taxon>Archaea</taxon>
        <taxon>Methanobacteriati</taxon>
        <taxon>Methanobacteriota</taxon>
        <taxon>Stenosarchaea group</taxon>
        <taxon>Halobacteria</taxon>
        <taxon>Halobacteriales</taxon>
        <taxon>Haloferacaceae</taxon>
        <taxon>Halonotius</taxon>
    </lineage>
</organism>
<dbReference type="Proteomes" id="UP000315385">
    <property type="component" value="Unassembled WGS sequence"/>
</dbReference>
<protein>
    <recommendedName>
        <fullName evidence="3">CARDB domain-containing protein</fullName>
    </recommendedName>
</protein>
<accession>A0A544QSB7</accession>
<reference evidence="1 2" key="1">
    <citation type="submission" date="2019-02" db="EMBL/GenBank/DDBJ databases">
        <title>Halonotius sp. a new haloqrchaeon isolated from saline water.</title>
        <authorList>
            <person name="Duran-Viseras A."/>
            <person name="Sanchez-Porro C."/>
            <person name="Ventosa A."/>
        </authorList>
    </citation>
    <scope>NUCLEOTIDE SEQUENCE [LARGE SCALE GENOMIC DNA]</scope>
    <source>
        <strain evidence="1 2">F9-27</strain>
    </source>
</reference>